<dbReference type="GeneTree" id="ENSGT01030000234528"/>
<evidence type="ECO:0000256" key="3">
    <source>
        <dbReference type="ARBA" id="ARBA00022801"/>
    </source>
</evidence>
<name>A0A8C6E5Y2_MOSMO</name>
<evidence type="ECO:0000313" key="10">
    <source>
        <dbReference type="Ensembl" id="ENSMMSP00000026506.1"/>
    </source>
</evidence>
<dbReference type="GO" id="GO:0032757">
    <property type="term" value="P:positive regulation of interleukin-8 production"/>
    <property type="evidence" value="ECO:0007669"/>
    <property type="project" value="Ensembl"/>
</dbReference>
<keyword evidence="4 7" id="KW-0720">Serine protease</keyword>
<dbReference type="InterPro" id="IPR050850">
    <property type="entry name" value="Peptidase_S1_Elastase_sf"/>
</dbReference>
<dbReference type="GO" id="GO:0019955">
    <property type="term" value="F:cytokine binding"/>
    <property type="evidence" value="ECO:0007669"/>
    <property type="project" value="Ensembl"/>
</dbReference>
<dbReference type="GO" id="GO:0002438">
    <property type="term" value="P:acute inflammatory response to antigenic stimulus"/>
    <property type="evidence" value="ECO:0007669"/>
    <property type="project" value="Ensembl"/>
</dbReference>
<evidence type="ECO:0000256" key="4">
    <source>
        <dbReference type="ARBA" id="ARBA00022825"/>
    </source>
</evidence>
<dbReference type="GO" id="GO:0005794">
    <property type="term" value="C:Golgi apparatus"/>
    <property type="evidence" value="ECO:0007669"/>
    <property type="project" value="Ensembl"/>
</dbReference>
<dbReference type="Ensembl" id="ENSMMST00000029240.1">
    <property type="protein sequence ID" value="ENSMMSP00000026506.1"/>
    <property type="gene ID" value="ENSMMSG00000019927.1"/>
</dbReference>
<dbReference type="InterPro" id="IPR033116">
    <property type="entry name" value="TRYPSIN_SER"/>
</dbReference>
<gene>
    <name evidence="10" type="primary">ELANE</name>
</gene>
<feature type="domain" description="Peptidase S1" evidence="9">
    <location>
        <begin position="30"/>
        <end position="246"/>
    </location>
</feature>
<dbReference type="InterPro" id="IPR001254">
    <property type="entry name" value="Trypsin_dom"/>
</dbReference>
<keyword evidence="5" id="KW-1015">Disulfide bond</keyword>
<dbReference type="PROSITE" id="PS00134">
    <property type="entry name" value="TRYPSIN_HIS"/>
    <property type="match status" value="1"/>
</dbReference>
<dbReference type="InterPro" id="IPR001314">
    <property type="entry name" value="Peptidase_S1A"/>
</dbReference>
<keyword evidence="6" id="KW-0325">Glycoprotein</keyword>
<dbReference type="GO" id="GO:0032496">
    <property type="term" value="P:response to lipopolysaccharide"/>
    <property type="evidence" value="ECO:0007669"/>
    <property type="project" value="Ensembl"/>
</dbReference>
<dbReference type="GO" id="GO:0000122">
    <property type="term" value="P:negative regulation of transcription by RNA polymerase II"/>
    <property type="evidence" value="ECO:0007669"/>
    <property type="project" value="Ensembl"/>
</dbReference>
<dbReference type="GO" id="GO:0070947">
    <property type="term" value="P:neutrophil-mediated killing of fungus"/>
    <property type="evidence" value="ECO:0007669"/>
    <property type="project" value="Ensembl"/>
</dbReference>
<dbReference type="GO" id="GO:0009411">
    <property type="term" value="P:response to UV"/>
    <property type="evidence" value="ECO:0007669"/>
    <property type="project" value="Ensembl"/>
</dbReference>
<dbReference type="CDD" id="cd00190">
    <property type="entry name" value="Tryp_SPc"/>
    <property type="match status" value="1"/>
</dbReference>
<evidence type="ECO:0000259" key="9">
    <source>
        <dbReference type="PROSITE" id="PS50240"/>
    </source>
</evidence>
<dbReference type="PROSITE" id="PS50240">
    <property type="entry name" value="TRYPSIN_DOM"/>
    <property type="match status" value="1"/>
</dbReference>
<dbReference type="GO" id="GO:0006909">
    <property type="term" value="P:phagocytosis"/>
    <property type="evidence" value="ECO:0007669"/>
    <property type="project" value="Ensembl"/>
</dbReference>
<evidence type="ECO:0000256" key="6">
    <source>
        <dbReference type="ARBA" id="ARBA00023180"/>
    </source>
</evidence>
<evidence type="ECO:0000256" key="8">
    <source>
        <dbReference type="SAM" id="SignalP"/>
    </source>
</evidence>
<evidence type="ECO:0000256" key="2">
    <source>
        <dbReference type="ARBA" id="ARBA00022729"/>
    </source>
</evidence>
<dbReference type="GO" id="GO:0002020">
    <property type="term" value="F:protease binding"/>
    <property type="evidence" value="ECO:0007669"/>
    <property type="project" value="Ensembl"/>
</dbReference>
<dbReference type="FunFam" id="2.40.10.10:FF:000068">
    <property type="entry name" value="transmembrane protease serine 2"/>
    <property type="match status" value="1"/>
</dbReference>
<dbReference type="GO" id="GO:0032682">
    <property type="term" value="P:negative regulation of chemokine production"/>
    <property type="evidence" value="ECO:0007669"/>
    <property type="project" value="Ensembl"/>
</dbReference>
<dbReference type="GO" id="GO:0070945">
    <property type="term" value="P:neutrophil-mediated killing of gram-negative bacterium"/>
    <property type="evidence" value="ECO:0007669"/>
    <property type="project" value="Ensembl"/>
</dbReference>
<keyword evidence="3 7" id="KW-0378">Hydrolase</keyword>
<protein>
    <submittedName>
        <fullName evidence="10">Elastase, neutrophil expressed</fullName>
    </submittedName>
</protein>
<dbReference type="GO" id="GO:0001878">
    <property type="term" value="P:response to yeast"/>
    <property type="evidence" value="ECO:0007669"/>
    <property type="project" value="Ensembl"/>
</dbReference>
<accession>A0A8C6E5Y2</accession>
<dbReference type="GO" id="GO:0003714">
    <property type="term" value="F:transcription corepressor activity"/>
    <property type="evidence" value="ECO:0007669"/>
    <property type="project" value="Ensembl"/>
</dbReference>
<dbReference type="GO" id="GO:0009986">
    <property type="term" value="C:cell surface"/>
    <property type="evidence" value="ECO:0007669"/>
    <property type="project" value="Ensembl"/>
</dbReference>
<dbReference type="GO" id="GO:0002812">
    <property type="term" value="P:biosynthetic process of antibacterial peptides active against Gram-negative bacteria"/>
    <property type="evidence" value="ECO:0007669"/>
    <property type="project" value="Ensembl"/>
</dbReference>
<dbReference type="InterPro" id="IPR009003">
    <property type="entry name" value="Peptidase_S1_PA"/>
</dbReference>
<dbReference type="GO" id="GO:0050900">
    <property type="term" value="P:leukocyte migration"/>
    <property type="evidence" value="ECO:0007669"/>
    <property type="project" value="Ensembl"/>
</dbReference>
<dbReference type="SUPFAM" id="SSF50494">
    <property type="entry name" value="Trypsin-like serine proteases"/>
    <property type="match status" value="1"/>
</dbReference>
<reference evidence="10" key="2">
    <citation type="submission" date="2025-09" db="UniProtKB">
        <authorList>
            <consortium name="Ensembl"/>
        </authorList>
    </citation>
    <scope>IDENTIFICATION</scope>
</reference>
<dbReference type="SMART" id="SM00020">
    <property type="entry name" value="Tryp_SPc"/>
    <property type="match status" value="1"/>
</dbReference>
<organism evidence="10 11">
    <name type="scientific">Moschus moschiferus</name>
    <name type="common">Siberian musk deer</name>
    <name type="synonym">Moschus sibiricus</name>
    <dbReference type="NCBI Taxonomy" id="68415"/>
    <lineage>
        <taxon>Eukaryota</taxon>
        <taxon>Metazoa</taxon>
        <taxon>Chordata</taxon>
        <taxon>Craniata</taxon>
        <taxon>Vertebrata</taxon>
        <taxon>Euteleostomi</taxon>
        <taxon>Mammalia</taxon>
        <taxon>Eutheria</taxon>
        <taxon>Laurasiatheria</taxon>
        <taxon>Artiodactyla</taxon>
        <taxon>Ruminantia</taxon>
        <taxon>Pecora</taxon>
        <taxon>Moschidae</taxon>
        <taxon>Moschus</taxon>
    </lineage>
</organism>
<dbReference type="GO" id="GO:0032717">
    <property type="term" value="P:negative regulation of interleukin-8 production"/>
    <property type="evidence" value="ECO:0007669"/>
    <property type="project" value="Ensembl"/>
</dbReference>
<dbReference type="GO" id="GO:0048661">
    <property type="term" value="P:positive regulation of smooth muscle cell proliferation"/>
    <property type="evidence" value="ECO:0007669"/>
    <property type="project" value="Ensembl"/>
</dbReference>
<dbReference type="Gene3D" id="2.40.10.10">
    <property type="entry name" value="Trypsin-like serine proteases"/>
    <property type="match status" value="2"/>
</dbReference>
<evidence type="ECO:0000256" key="7">
    <source>
        <dbReference type="RuleBase" id="RU363034"/>
    </source>
</evidence>
<dbReference type="GO" id="GO:0005615">
    <property type="term" value="C:extracellular space"/>
    <property type="evidence" value="ECO:0007669"/>
    <property type="project" value="Ensembl"/>
</dbReference>
<dbReference type="PRINTS" id="PR00722">
    <property type="entry name" value="CHYMOTRYPSIN"/>
</dbReference>
<dbReference type="PANTHER" id="PTHR24257:SF16">
    <property type="entry name" value="NEUTROPHIL ELASTASE"/>
    <property type="match status" value="1"/>
</dbReference>
<dbReference type="GO" id="GO:0004252">
    <property type="term" value="F:serine-type endopeptidase activity"/>
    <property type="evidence" value="ECO:0007669"/>
    <property type="project" value="Ensembl"/>
</dbReference>
<dbReference type="GO" id="GO:0006508">
    <property type="term" value="P:proteolysis"/>
    <property type="evidence" value="ECO:0007669"/>
    <property type="project" value="UniProtKB-KW"/>
</dbReference>
<keyword evidence="1 7" id="KW-0645">Protease</keyword>
<feature type="chain" id="PRO_5034405345" evidence="8">
    <location>
        <begin position="28"/>
        <end position="266"/>
    </location>
</feature>
<dbReference type="Proteomes" id="UP000694544">
    <property type="component" value="Unplaced"/>
</dbReference>
<dbReference type="Pfam" id="PF00089">
    <property type="entry name" value="Trypsin"/>
    <property type="match status" value="1"/>
</dbReference>
<dbReference type="PROSITE" id="PS00135">
    <property type="entry name" value="TRYPSIN_SER"/>
    <property type="match status" value="1"/>
</dbReference>
<dbReference type="GO" id="GO:0050778">
    <property type="term" value="P:positive regulation of immune response"/>
    <property type="evidence" value="ECO:0007669"/>
    <property type="project" value="Ensembl"/>
</dbReference>
<dbReference type="GO" id="GO:0008201">
    <property type="term" value="F:heparin binding"/>
    <property type="evidence" value="ECO:0007669"/>
    <property type="project" value="Ensembl"/>
</dbReference>
<reference evidence="10" key="1">
    <citation type="submission" date="2025-08" db="UniProtKB">
        <authorList>
            <consortium name="Ensembl"/>
        </authorList>
    </citation>
    <scope>IDENTIFICATION</scope>
</reference>
<proteinExistence type="predicted"/>
<dbReference type="InterPro" id="IPR043504">
    <property type="entry name" value="Peptidase_S1_PA_chymotrypsin"/>
</dbReference>
<dbReference type="AlphaFoldDB" id="A0A8C6E5Y2"/>
<evidence type="ECO:0000313" key="11">
    <source>
        <dbReference type="Proteomes" id="UP000694544"/>
    </source>
</evidence>
<dbReference type="FunFam" id="2.40.10.10:FF:000052">
    <property type="entry name" value="Neutrophil elastase"/>
    <property type="match status" value="1"/>
</dbReference>
<sequence length="266" mass="28670">MTQSCRHFSPALASILLTLLLGGPALASEIVGGRAARPHAWPFIASLQLRGGHFCGATLIARDFVLSAAHCLNGLNFRSVRVVLGAHNLRRQERTRQKFRVRRVFENGFDPLSLRNDVVVLQLNKMATLNANVQVARLPAQDQGVGEGVRCVAMGWGRLGTNATAQILQQLNVTVVTGLCRPTNVCTLVPRRHAGICFGDSGGPLVCNGLVHGIDSFVRGGCGSGVFPDSFASVSKFANWINSIIRRYGDNDGPSLHPRDPTGRTR</sequence>
<keyword evidence="11" id="KW-1185">Reference proteome</keyword>
<dbReference type="InterPro" id="IPR018114">
    <property type="entry name" value="TRYPSIN_HIS"/>
</dbReference>
<evidence type="ECO:0000256" key="1">
    <source>
        <dbReference type="ARBA" id="ARBA00022670"/>
    </source>
</evidence>
<dbReference type="PANTHER" id="PTHR24257">
    <property type="entry name" value="CHYMOTRYPSIN-LIKE ELASTASE FAMILY MEMBER"/>
    <property type="match status" value="1"/>
</dbReference>
<dbReference type="GO" id="GO:0017053">
    <property type="term" value="C:transcription repressor complex"/>
    <property type="evidence" value="ECO:0007669"/>
    <property type="project" value="Ensembl"/>
</dbReference>
<dbReference type="GO" id="GO:0030141">
    <property type="term" value="C:secretory granule"/>
    <property type="evidence" value="ECO:0007669"/>
    <property type="project" value="Ensembl"/>
</dbReference>
<feature type="signal peptide" evidence="8">
    <location>
        <begin position="1"/>
        <end position="27"/>
    </location>
</feature>
<evidence type="ECO:0000256" key="5">
    <source>
        <dbReference type="ARBA" id="ARBA00023157"/>
    </source>
</evidence>
<keyword evidence="2 8" id="KW-0732">Signal</keyword>